<sequence length="74" mass="7806">GKSDGARLKKPAQALPKSPMLSMRSHSLPAFRRSLTLLMFEAGGPGRLSTNLGNVSKSQASKESLVGGNRQLQG</sequence>
<evidence type="ECO:0000313" key="2">
    <source>
        <dbReference type="EMBL" id="KAK3952450.1"/>
    </source>
</evidence>
<dbReference type="EMBL" id="MU859123">
    <property type="protein sequence ID" value="KAK3952450.1"/>
    <property type="molecule type" value="Genomic_DNA"/>
</dbReference>
<feature type="region of interest" description="Disordered" evidence="1">
    <location>
        <begin position="1"/>
        <end position="21"/>
    </location>
</feature>
<organism evidence="2 3">
    <name type="scientific">Pseudoneurospora amorphoporcata</name>
    <dbReference type="NCBI Taxonomy" id="241081"/>
    <lineage>
        <taxon>Eukaryota</taxon>
        <taxon>Fungi</taxon>
        <taxon>Dikarya</taxon>
        <taxon>Ascomycota</taxon>
        <taxon>Pezizomycotina</taxon>
        <taxon>Sordariomycetes</taxon>
        <taxon>Sordariomycetidae</taxon>
        <taxon>Sordariales</taxon>
        <taxon>Sordariaceae</taxon>
        <taxon>Pseudoneurospora</taxon>
    </lineage>
</organism>
<evidence type="ECO:0000256" key="1">
    <source>
        <dbReference type="SAM" id="MobiDB-lite"/>
    </source>
</evidence>
<reference evidence="2" key="1">
    <citation type="journal article" date="2023" name="Mol. Phylogenet. Evol.">
        <title>Genome-scale phylogeny and comparative genomics of the fungal order Sordariales.</title>
        <authorList>
            <person name="Hensen N."/>
            <person name="Bonometti L."/>
            <person name="Westerberg I."/>
            <person name="Brannstrom I.O."/>
            <person name="Guillou S."/>
            <person name="Cros-Aarteil S."/>
            <person name="Calhoun S."/>
            <person name="Haridas S."/>
            <person name="Kuo A."/>
            <person name="Mondo S."/>
            <person name="Pangilinan J."/>
            <person name="Riley R."/>
            <person name="LaButti K."/>
            <person name="Andreopoulos B."/>
            <person name="Lipzen A."/>
            <person name="Chen C."/>
            <person name="Yan M."/>
            <person name="Daum C."/>
            <person name="Ng V."/>
            <person name="Clum A."/>
            <person name="Steindorff A."/>
            <person name="Ohm R.A."/>
            <person name="Martin F."/>
            <person name="Silar P."/>
            <person name="Natvig D.O."/>
            <person name="Lalanne C."/>
            <person name="Gautier V."/>
            <person name="Ament-Velasquez S.L."/>
            <person name="Kruys A."/>
            <person name="Hutchinson M.I."/>
            <person name="Powell A.J."/>
            <person name="Barry K."/>
            <person name="Miller A.N."/>
            <person name="Grigoriev I.V."/>
            <person name="Debuchy R."/>
            <person name="Gladieux P."/>
            <person name="Hiltunen Thoren M."/>
            <person name="Johannesson H."/>
        </authorList>
    </citation>
    <scope>NUCLEOTIDE SEQUENCE</scope>
    <source>
        <strain evidence="2">CBS 626.80</strain>
    </source>
</reference>
<gene>
    <name evidence="2" type="ORF">QBC32DRAFT_212491</name>
</gene>
<protein>
    <submittedName>
        <fullName evidence="2">Uncharacterized protein</fullName>
    </submittedName>
</protein>
<feature type="region of interest" description="Disordered" evidence="1">
    <location>
        <begin position="46"/>
        <end position="74"/>
    </location>
</feature>
<proteinExistence type="predicted"/>
<dbReference type="AlphaFoldDB" id="A0AAN6NUR8"/>
<evidence type="ECO:0000313" key="3">
    <source>
        <dbReference type="Proteomes" id="UP001303222"/>
    </source>
</evidence>
<name>A0AAN6NUR8_9PEZI</name>
<reference evidence="2" key="2">
    <citation type="submission" date="2023-06" db="EMBL/GenBank/DDBJ databases">
        <authorList>
            <consortium name="Lawrence Berkeley National Laboratory"/>
            <person name="Mondo S.J."/>
            <person name="Hensen N."/>
            <person name="Bonometti L."/>
            <person name="Westerberg I."/>
            <person name="Brannstrom I.O."/>
            <person name="Guillou S."/>
            <person name="Cros-Aarteil S."/>
            <person name="Calhoun S."/>
            <person name="Haridas S."/>
            <person name="Kuo A."/>
            <person name="Pangilinan J."/>
            <person name="Riley R."/>
            <person name="Labutti K."/>
            <person name="Andreopoulos B."/>
            <person name="Lipzen A."/>
            <person name="Chen C."/>
            <person name="Yanf M."/>
            <person name="Daum C."/>
            <person name="Ng V."/>
            <person name="Clum A."/>
            <person name="Steindorff A."/>
            <person name="Ohm R."/>
            <person name="Martin F."/>
            <person name="Silar P."/>
            <person name="Natvig D."/>
            <person name="Lalanne C."/>
            <person name="Gautier V."/>
            <person name="Ament-Velasquez S.L."/>
            <person name="Kruys A."/>
            <person name="Hutchinson M.I."/>
            <person name="Powell A.J."/>
            <person name="Barry K."/>
            <person name="Miller A.N."/>
            <person name="Grigoriev I.V."/>
            <person name="Debuchy R."/>
            <person name="Gladieux P."/>
            <person name="Thoren M.H."/>
            <person name="Johannesson H."/>
        </authorList>
    </citation>
    <scope>NUCLEOTIDE SEQUENCE</scope>
    <source>
        <strain evidence="2">CBS 626.80</strain>
    </source>
</reference>
<feature type="non-terminal residue" evidence="2">
    <location>
        <position position="1"/>
    </location>
</feature>
<dbReference type="Proteomes" id="UP001303222">
    <property type="component" value="Unassembled WGS sequence"/>
</dbReference>
<comment type="caution">
    <text evidence="2">The sequence shown here is derived from an EMBL/GenBank/DDBJ whole genome shotgun (WGS) entry which is preliminary data.</text>
</comment>
<accession>A0AAN6NUR8</accession>
<feature type="compositionally biased region" description="Polar residues" evidence="1">
    <location>
        <begin position="48"/>
        <end position="62"/>
    </location>
</feature>
<keyword evidence="3" id="KW-1185">Reference proteome</keyword>